<evidence type="ECO:0000313" key="2">
    <source>
        <dbReference type="EMBL" id="MFC4852539.1"/>
    </source>
</evidence>
<dbReference type="GO" id="GO:0016301">
    <property type="term" value="F:kinase activity"/>
    <property type="evidence" value="ECO:0007669"/>
    <property type="project" value="UniProtKB-KW"/>
</dbReference>
<dbReference type="InterPro" id="IPR046748">
    <property type="entry name" value="HipA_2"/>
</dbReference>
<reference evidence="3" key="1">
    <citation type="journal article" date="2019" name="Int. J. Syst. Evol. Microbiol.">
        <title>The Global Catalogue of Microorganisms (GCM) 10K type strain sequencing project: providing services to taxonomists for standard genome sequencing and annotation.</title>
        <authorList>
            <consortium name="The Broad Institute Genomics Platform"/>
            <consortium name="The Broad Institute Genome Sequencing Center for Infectious Disease"/>
            <person name="Wu L."/>
            <person name="Ma J."/>
        </authorList>
    </citation>
    <scope>NUCLEOTIDE SEQUENCE [LARGE SCALE GENOMIC DNA]</scope>
    <source>
        <strain evidence="3">ZS-22-S1</strain>
    </source>
</reference>
<keyword evidence="2" id="KW-0418">Kinase</keyword>
<organism evidence="2 3">
    <name type="scientific">Actinophytocola glycyrrhizae</name>
    <dbReference type="NCBI Taxonomy" id="2044873"/>
    <lineage>
        <taxon>Bacteria</taxon>
        <taxon>Bacillati</taxon>
        <taxon>Actinomycetota</taxon>
        <taxon>Actinomycetes</taxon>
        <taxon>Pseudonocardiales</taxon>
        <taxon>Pseudonocardiaceae</taxon>
    </lineage>
</organism>
<protein>
    <submittedName>
        <fullName evidence="2">HipA family kinase</fullName>
    </submittedName>
</protein>
<name>A0ABV9RUG5_9PSEU</name>
<keyword evidence="3" id="KW-1185">Reference proteome</keyword>
<comment type="caution">
    <text evidence="2">The sequence shown here is derived from an EMBL/GenBank/DDBJ whole genome shotgun (WGS) entry which is preliminary data.</text>
</comment>
<evidence type="ECO:0000313" key="3">
    <source>
        <dbReference type="Proteomes" id="UP001595859"/>
    </source>
</evidence>
<gene>
    <name evidence="2" type="ORF">ACFPCV_03415</name>
</gene>
<dbReference type="EMBL" id="JBHSIS010000002">
    <property type="protein sequence ID" value="MFC4852539.1"/>
    <property type="molecule type" value="Genomic_DNA"/>
</dbReference>
<accession>A0ABV9RUG5</accession>
<feature type="domain" description="HipA-like kinase" evidence="1">
    <location>
        <begin position="18"/>
        <end position="160"/>
    </location>
</feature>
<sequence length="261" mass="29010">MDQHSLRTVAATRYVTPFREGGSLPGLVEADDLGMYVLKFRGAGQGLKALTAEIIVGELARRLGFRVPELVLVDLDPELSRAEPDEEIQDLLRASPGQNLGVDYLPGSFDFNPHVRDPGGELAARLVWLDTLVLNVDRSWRNPNMLLWHRQVWLIDHGASLIFHHRWLPGWQPAPTYRYDAADHVMMPVAASIADADAALRPRVTPGLVREVLELVPDEWLDPTLGSPAEVRDAYAAYFAARLADAPDWVAALEETRAARV</sequence>
<evidence type="ECO:0000259" key="1">
    <source>
        <dbReference type="Pfam" id="PF20613"/>
    </source>
</evidence>
<dbReference type="Pfam" id="PF20613">
    <property type="entry name" value="HipA_2"/>
    <property type="match status" value="1"/>
</dbReference>
<proteinExistence type="predicted"/>
<dbReference type="Proteomes" id="UP001595859">
    <property type="component" value="Unassembled WGS sequence"/>
</dbReference>
<dbReference type="RefSeq" id="WP_378054340.1">
    <property type="nucleotide sequence ID" value="NZ_JBHSIS010000002.1"/>
</dbReference>
<keyword evidence="2" id="KW-0808">Transferase</keyword>